<organism evidence="2 3">
    <name type="scientific">Dictyocaulus viviparus</name>
    <name type="common">Bovine lungworm</name>
    <dbReference type="NCBI Taxonomy" id="29172"/>
    <lineage>
        <taxon>Eukaryota</taxon>
        <taxon>Metazoa</taxon>
        <taxon>Ecdysozoa</taxon>
        <taxon>Nematoda</taxon>
        <taxon>Chromadorea</taxon>
        <taxon>Rhabditida</taxon>
        <taxon>Rhabditina</taxon>
        <taxon>Rhabditomorpha</taxon>
        <taxon>Strongyloidea</taxon>
        <taxon>Metastrongylidae</taxon>
        <taxon>Dictyocaulus</taxon>
    </lineage>
</organism>
<accession>A0A0D8XJ38</accession>
<sequence length="110" mass="12716">MKFDADLINDFIYTRNSLAPQFTLVSLARDMASAREKDRPKERPAPGRYFVFGSSTPRDLSHMNKVPAKFRSYDAKVRKHREGPGLKEYMEKARSLTRNGEASNQYENNE</sequence>
<name>A0A0D8XJ38_DICVI</name>
<gene>
    <name evidence="2" type="ORF">DICVIV_10214</name>
</gene>
<dbReference type="AlphaFoldDB" id="A0A0D8XJ38"/>
<feature type="compositionally biased region" description="Basic and acidic residues" evidence="1">
    <location>
        <begin position="34"/>
        <end position="45"/>
    </location>
</feature>
<keyword evidence="3" id="KW-1185">Reference proteome</keyword>
<feature type="compositionally biased region" description="Polar residues" evidence="1">
    <location>
        <begin position="96"/>
        <end position="110"/>
    </location>
</feature>
<feature type="region of interest" description="Disordered" evidence="1">
    <location>
        <begin position="34"/>
        <end position="53"/>
    </location>
</feature>
<feature type="region of interest" description="Disordered" evidence="1">
    <location>
        <begin position="77"/>
        <end position="110"/>
    </location>
</feature>
<evidence type="ECO:0000256" key="1">
    <source>
        <dbReference type="SAM" id="MobiDB-lite"/>
    </source>
</evidence>
<dbReference type="EMBL" id="KN716528">
    <property type="protein sequence ID" value="KJH43757.1"/>
    <property type="molecule type" value="Genomic_DNA"/>
</dbReference>
<feature type="compositionally biased region" description="Basic and acidic residues" evidence="1">
    <location>
        <begin position="77"/>
        <end position="94"/>
    </location>
</feature>
<reference evidence="3" key="2">
    <citation type="journal article" date="2016" name="Sci. Rep.">
        <title>Dictyocaulus viviparus genome, variome and transcriptome elucidate lungworm biology and support future intervention.</title>
        <authorList>
            <person name="McNulty S.N."/>
            <person name="Strube C."/>
            <person name="Rosa B.A."/>
            <person name="Martin J.C."/>
            <person name="Tyagi R."/>
            <person name="Choi Y.J."/>
            <person name="Wang Q."/>
            <person name="Hallsworth Pepin K."/>
            <person name="Zhang X."/>
            <person name="Ozersky P."/>
            <person name="Wilson R.K."/>
            <person name="Sternberg P.W."/>
            <person name="Gasser R.B."/>
            <person name="Mitreva M."/>
        </authorList>
    </citation>
    <scope>NUCLEOTIDE SEQUENCE [LARGE SCALE GENOMIC DNA]</scope>
    <source>
        <strain evidence="3">HannoverDv2000</strain>
    </source>
</reference>
<reference evidence="2 3" key="1">
    <citation type="submission" date="2013-11" db="EMBL/GenBank/DDBJ databases">
        <title>Draft genome of the bovine lungworm Dictyocaulus viviparus.</title>
        <authorList>
            <person name="Mitreva M."/>
        </authorList>
    </citation>
    <scope>NUCLEOTIDE SEQUENCE [LARGE SCALE GENOMIC DNA]</scope>
    <source>
        <strain evidence="2 3">HannoverDv2000</strain>
    </source>
</reference>
<proteinExistence type="predicted"/>
<protein>
    <submittedName>
        <fullName evidence="2">Uncharacterized protein</fullName>
    </submittedName>
</protein>
<evidence type="ECO:0000313" key="2">
    <source>
        <dbReference type="EMBL" id="KJH43757.1"/>
    </source>
</evidence>
<evidence type="ECO:0000313" key="3">
    <source>
        <dbReference type="Proteomes" id="UP000053766"/>
    </source>
</evidence>
<dbReference type="Proteomes" id="UP000053766">
    <property type="component" value="Unassembled WGS sequence"/>
</dbReference>
<dbReference type="OrthoDB" id="5869075at2759"/>